<keyword evidence="5" id="KW-0539">Nucleus</keyword>
<organism evidence="7 8">
    <name type="scientific">Cryomyces minteri</name>
    <dbReference type="NCBI Taxonomy" id="331657"/>
    <lineage>
        <taxon>Eukaryota</taxon>
        <taxon>Fungi</taxon>
        <taxon>Dikarya</taxon>
        <taxon>Ascomycota</taxon>
        <taxon>Pezizomycotina</taxon>
        <taxon>Dothideomycetes</taxon>
        <taxon>Dothideomycetes incertae sedis</taxon>
        <taxon>Cryomyces</taxon>
    </lineage>
</organism>
<reference evidence="7 8" key="1">
    <citation type="submission" date="2017-03" db="EMBL/GenBank/DDBJ databases">
        <title>Genomes of endolithic fungi from Antarctica.</title>
        <authorList>
            <person name="Coleine C."/>
            <person name="Masonjones S."/>
            <person name="Stajich J.E."/>
        </authorList>
    </citation>
    <scope>NUCLEOTIDE SEQUENCE [LARGE SCALE GENOMIC DNA]</scope>
    <source>
        <strain evidence="7 8">CCFEE 5187</strain>
    </source>
</reference>
<feature type="region of interest" description="Disordered" evidence="6">
    <location>
        <begin position="539"/>
        <end position="562"/>
    </location>
</feature>
<dbReference type="InterPro" id="IPR012337">
    <property type="entry name" value="RNaseH-like_sf"/>
</dbReference>
<keyword evidence="3" id="KW-0863">Zinc-finger</keyword>
<gene>
    <name evidence="7" type="ORF">B0A49_11904</name>
</gene>
<evidence type="ECO:0000256" key="4">
    <source>
        <dbReference type="ARBA" id="ARBA00022833"/>
    </source>
</evidence>
<dbReference type="PANTHER" id="PTHR46481:SF10">
    <property type="entry name" value="ZINC FINGER BED DOMAIN-CONTAINING PROTEIN 39"/>
    <property type="match status" value="1"/>
</dbReference>
<dbReference type="InterPro" id="IPR052035">
    <property type="entry name" value="ZnF_BED_domain_contain"/>
</dbReference>
<dbReference type="Proteomes" id="UP000308768">
    <property type="component" value="Unassembled WGS sequence"/>
</dbReference>
<comment type="caution">
    <text evidence="7">The sequence shown here is derived from an EMBL/GenBank/DDBJ whole genome shotgun (WGS) entry which is preliminary data.</text>
</comment>
<evidence type="ECO:0000256" key="5">
    <source>
        <dbReference type="ARBA" id="ARBA00023242"/>
    </source>
</evidence>
<keyword evidence="2" id="KW-0479">Metal-binding</keyword>
<dbReference type="PANTHER" id="PTHR46481">
    <property type="entry name" value="ZINC FINGER BED DOMAIN-CONTAINING PROTEIN 4"/>
    <property type="match status" value="1"/>
</dbReference>
<dbReference type="STRING" id="331657.A0A4U0X5Z9"/>
<name>A0A4U0X5Z9_9PEZI</name>
<dbReference type="OrthoDB" id="4837779at2759"/>
<keyword evidence="8" id="KW-1185">Reference proteome</keyword>
<dbReference type="EMBL" id="NAJN01000588">
    <property type="protein sequence ID" value="TKA71177.1"/>
    <property type="molecule type" value="Genomic_DNA"/>
</dbReference>
<dbReference type="AlphaFoldDB" id="A0A4U0X5Z9"/>
<evidence type="ECO:0000313" key="8">
    <source>
        <dbReference type="Proteomes" id="UP000308768"/>
    </source>
</evidence>
<proteinExistence type="predicted"/>
<dbReference type="SUPFAM" id="SSF53098">
    <property type="entry name" value="Ribonuclease H-like"/>
    <property type="match status" value="1"/>
</dbReference>
<dbReference type="GO" id="GO:0008270">
    <property type="term" value="F:zinc ion binding"/>
    <property type="evidence" value="ECO:0007669"/>
    <property type="project" value="UniProtKB-KW"/>
</dbReference>
<accession>A0A4U0X5Z9</accession>
<evidence type="ECO:0000256" key="2">
    <source>
        <dbReference type="ARBA" id="ARBA00022723"/>
    </source>
</evidence>
<comment type="subcellular location">
    <subcellularLocation>
        <location evidence="1">Nucleus</location>
    </subcellularLocation>
</comment>
<evidence type="ECO:0000256" key="1">
    <source>
        <dbReference type="ARBA" id="ARBA00004123"/>
    </source>
</evidence>
<evidence type="ECO:0008006" key="9">
    <source>
        <dbReference type="Google" id="ProtNLM"/>
    </source>
</evidence>
<sequence length="562" mass="62965">MVLLDEISHRHATSKHHKRLACYGNPLVENVYPDSASTVTSWAKDAYQISKATIEDVLSKARSRISLSLDIWTSDSSMPLLGICAHFIDFTYSLTPTLLALPLLEGSHSGATIAPPVEAVVKELGITENLGFFMMDNADNNDTMLVELRKSFPSINIKQQRLRCLGHIVKLTAKAALHGTDMQSFEKDLQEAEEVDARVEDFEAAAKAAISDEPKRLELWRKRGSIGKIHNLVVHVNSSTQRTQLSNIKQKEADESTKHLYNLISDGGVRWSSTHAIIERALKLKDAITLYQQATPDLEVEDVLLPTDWAELVEFKELLVPLAYISTRMQGNATTGSHGALWEWLTSMDYLLGKLEQVKERLSLLPDSHSRTCVNLARMKLNKYYEKSDDTADWIVSTKRAIQKLFEDYQQRYQLPATSQSNNADQLSDFDLSNRIRKTATSHVFKLSNSLPTIDVKQHRLRCLAHVLNLCCKAVLLGTDSDSFEKGLKDKDTIDVDDRIGAFEAAVTSKQDLEKRLKEWRKKGPIGKAHNLVIHVNSSDQRRQLPGQAGLQAANTGGDKQV</sequence>
<evidence type="ECO:0000256" key="3">
    <source>
        <dbReference type="ARBA" id="ARBA00022771"/>
    </source>
</evidence>
<evidence type="ECO:0000313" key="7">
    <source>
        <dbReference type="EMBL" id="TKA71177.1"/>
    </source>
</evidence>
<keyword evidence="4" id="KW-0862">Zinc</keyword>
<dbReference type="GO" id="GO:0005634">
    <property type="term" value="C:nucleus"/>
    <property type="evidence" value="ECO:0007669"/>
    <property type="project" value="UniProtKB-SubCell"/>
</dbReference>
<evidence type="ECO:0000256" key="6">
    <source>
        <dbReference type="SAM" id="MobiDB-lite"/>
    </source>
</evidence>
<protein>
    <recommendedName>
        <fullName evidence="9">HAT C-terminal dimerisation domain-containing protein</fullName>
    </recommendedName>
</protein>